<comment type="caution">
    <text evidence="2">The sequence shown here is derived from an EMBL/GenBank/DDBJ whole genome shotgun (WGS) entry which is preliminary data.</text>
</comment>
<keyword evidence="3" id="KW-1185">Reference proteome</keyword>
<proteinExistence type="predicted"/>
<reference evidence="2 3" key="1">
    <citation type="submission" date="2018-03" db="EMBL/GenBank/DDBJ databases">
        <title>The ancient ancestry and fast evolution of plastids.</title>
        <authorList>
            <person name="Moore K.R."/>
            <person name="Magnabosco C."/>
            <person name="Momper L."/>
            <person name="Gold D.A."/>
            <person name="Bosak T."/>
            <person name="Fournier G.P."/>
        </authorList>
    </citation>
    <scope>NUCLEOTIDE SEQUENCE [LARGE SCALE GENOMIC DNA]</scope>
    <source>
        <strain evidence="2 3">CCALA 016</strain>
    </source>
</reference>
<feature type="coiled-coil region" evidence="1">
    <location>
        <begin position="15"/>
        <end position="72"/>
    </location>
</feature>
<keyword evidence="1" id="KW-0175">Coiled coil</keyword>
<protein>
    <submittedName>
        <fullName evidence="2">Uncharacterized protein</fullName>
    </submittedName>
</protein>
<dbReference type="Proteomes" id="UP000239001">
    <property type="component" value="Unassembled WGS sequence"/>
</dbReference>
<gene>
    <name evidence="2" type="ORF">C7H19_25225</name>
</gene>
<evidence type="ECO:0000313" key="3">
    <source>
        <dbReference type="Proteomes" id="UP000239001"/>
    </source>
</evidence>
<evidence type="ECO:0000256" key="1">
    <source>
        <dbReference type="SAM" id="Coils"/>
    </source>
</evidence>
<accession>A0A2T1LQA9</accession>
<dbReference type="Gene3D" id="1.20.1270.70">
    <property type="entry name" value="Designed single chain three-helix bundle"/>
    <property type="match status" value="1"/>
</dbReference>
<reference evidence="2 3" key="2">
    <citation type="submission" date="2018-03" db="EMBL/GenBank/DDBJ databases">
        <authorList>
            <person name="Keele B.F."/>
        </authorList>
    </citation>
    <scope>NUCLEOTIDE SEQUENCE [LARGE SCALE GENOMIC DNA]</scope>
    <source>
        <strain evidence="2 3">CCALA 016</strain>
    </source>
</reference>
<dbReference type="AlphaFoldDB" id="A0A2T1LQA9"/>
<organism evidence="2 3">
    <name type="scientific">Aphanothece hegewaldii CCALA 016</name>
    <dbReference type="NCBI Taxonomy" id="2107694"/>
    <lineage>
        <taxon>Bacteria</taxon>
        <taxon>Bacillati</taxon>
        <taxon>Cyanobacteriota</taxon>
        <taxon>Cyanophyceae</taxon>
        <taxon>Oscillatoriophycideae</taxon>
        <taxon>Chroococcales</taxon>
        <taxon>Aphanothecaceae</taxon>
        <taxon>Aphanothece</taxon>
    </lineage>
</organism>
<feature type="non-terminal residue" evidence="2">
    <location>
        <position position="270"/>
    </location>
</feature>
<sequence length="270" mass="30835">MAYELIRFTLADPYLEKLKELIEDQESLHLAAKRLLLSLLGDDQPSITSDASKALEQRLDALEHRLEQSSNLNPNSAIDNAIEQRLAAIEHRLDHLSNTRASEQPSDSPIIVEELEQRLKEIEHRLDHLSNTSNSTGNFTDKGLELRFKYLERKLDDLSNSNSDSLADDSPIVADLEMRLMFLENKLKGVDILDEEEGYIEQSLSERLQAIEENIDQWSLDRQVYDGTSQFILSLERRIDGIAEIIADELKLQASLSVDDDDEPEEKIQH</sequence>
<evidence type="ECO:0000313" key="2">
    <source>
        <dbReference type="EMBL" id="PSF25719.1"/>
    </source>
</evidence>
<name>A0A2T1LQA9_9CHRO</name>
<dbReference type="EMBL" id="PXOH01000115">
    <property type="protein sequence ID" value="PSF25719.1"/>
    <property type="molecule type" value="Genomic_DNA"/>
</dbReference>
<dbReference type="RefSeq" id="WP_219907760.1">
    <property type="nucleotide sequence ID" value="NZ_PXOH01000115.1"/>
</dbReference>